<feature type="transmembrane region" description="Helical" evidence="1">
    <location>
        <begin position="459"/>
        <end position="479"/>
    </location>
</feature>
<dbReference type="EMBL" id="JAGIOL010000001">
    <property type="protein sequence ID" value="MBP2436196.1"/>
    <property type="molecule type" value="Genomic_DNA"/>
</dbReference>
<gene>
    <name evidence="2" type="ORF">JOF34_000782</name>
</gene>
<dbReference type="Proteomes" id="UP001519362">
    <property type="component" value="Unassembled WGS sequence"/>
</dbReference>
<feature type="transmembrane region" description="Helical" evidence="1">
    <location>
        <begin position="322"/>
        <end position="343"/>
    </location>
</feature>
<proteinExistence type="predicted"/>
<feature type="transmembrane region" description="Helical" evidence="1">
    <location>
        <begin position="209"/>
        <end position="227"/>
    </location>
</feature>
<feature type="transmembrane region" description="Helical" evidence="1">
    <location>
        <begin position="148"/>
        <end position="169"/>
    </location>
</feature>
<name>A0ABS4ZFY4_9MICO</name>
<keyword evidence="1" id="KW-0812">Transmembrane</keyword>
<accession>A0ABS4ZFY4</accession>
<comment type="caution">
    <text evidence="2">The sequence shown here is derived from an EMBL/GenBank/DDBJ whole genome shotgun (WGS) entry which is preliminary data.</text>
</comment>
<feature type="transmembrane region" description="Helical" evidence="1">
    <location>
        <begin position="413"/>
        <end position="439"/>
    </location>
</feature>
<feature type="transmembrane region" description="Helical" evidence="1">
    <location>
        <begin position="486"/>
        <end position="506"/>
    </location>
</feature>
<organism evidence="2 3">
    <name type="scientific">Microbacterium amylolyticum</name>
    <dbReference type="NCBI Taxonomy" id="936337"/>
    <lineage>
        <taxon>Bacteria</taxon>
        <taxon>Bacillati</taxon>
        <taxon>Actinomycetota</taxon>
        <taxon>Actinomycetes</taxon>
        <taxon>Micrococcales</taxon>
        <taxon>Microbacteriaceae</taxon>
        <taxon>Microbacterium</taxon>
    </lineage>
</organism>
<feature type="transmembrane region" description="Helical" evidence="1">
    <location>
        <begin position="538"/>
        <end position="557"/>
    </location>
</feature>
<feature type="transmembrane region" description="Helical" evidence="1">
    <location>
        <begin position="40"/>
        <end position="58"/>
    </location>
</feature>
<feature type="transmembrane region" description="Helical" evidence="1">
    <location>
        <begin position="263"/>
        <end position="285"/>
    </location>
</feature>
<protein>
    <submittedName>
        <fullName evidence="2">ABC-2 type transport system permease protein</fullName>
    </submittedName>
</protein>
<feature type="transmembrane region" description="Helical" evidence="1">
    <location>
        <begin position="369"/>
        <end position="392"/>
    </location>
</feature>
<reference evidence="2 3" key="1">
    <citation type="submission" date="2021-03" db="EMBL/GenBank/DDBJ databases">
        <title>Sequencing the genomes of 1000 actinobacteria strains.</title>
        <authorList>
            <person name="Klenk H.-P."/>
        </authorList>
    </citation>
    <scope>NUCLEOTIDE SEQUENCE [LARGE SCALE GENOMIC DNA]</scope>
    <source>
        <strain evidence="2 3">DSM 24221</strain>
    </source>
</reference>
<feature type="transmembrane region" description="Helical" evidence="1">
    <location>
        <begin position="92"/>
        <end position="116"/>
    </location>
</feature>
<keyword evidence="1" id="KW-0472">Membrane</keyword>
<evidence type="ECO:0000313" key="3">
    <source>
        <dbReference type="Proteomes" id="UP001519362"/>
    </source>
</evidence>
<keyword evidence="3" id="KW-1185">Reference proteome</keyword>
<evidence type="ECO:0000256" key="1">
    <source>
        <dbReference type="SAM" id="Phobius"/>
    </source>
</evidence>
<dbReference type="RefSeq" id="WP_165137004.1">
    <property type="nucleotide sequence ID" value="NZ_CP049253.1"/>
</dbReference>
<keyword evidence="1" id="KW-1133">Transmembrane helix</keyword>
<evidence type="ECO:0000313" key="2">
    <source>
        <dbReference type="EMBL" id="MBP2436196.1"/>
    </source>
</evidence>
<sequence length="564" mass="58807">MTVPVAIPVRARAGTYQRASRFTGTLRLLSFAIRRDRVRIAVWIGSLALTWLAFAAAFTELGGGDELDARALVMHSPAMVMMTGPGYGLDNYTVGAAIAMESPLWIVGALSVMSILQIVRHTRAEEESGRAELLRAAPLGRYAQPAAALLLVLLMHLAITIVSVTILVGAAEVDLASTVALITGLALIGCVFAGVALIAAQLAEHARTATGVSLAVFGAAAALRAIGDARESPALGSDATSWISWLSPIAWAQQTRAYVDLRWWPLGLIAAAAILTIAVAAVLIARRDFGAGLIPSRPGRVRATPALVGPTSLAWRTQRMGLMWTTLALGLLWLGSGTIMGALEEMMGMLEEFPLYAAMLNTDDLAASFFTMLFLLVALGAASWAVASLHRLGAEEHSGRTEMALAGGVSRAAWLGGQIIVTTIGAAVIMITGQALLWAGAVLADAPGIPSVALFAEFAAWHLPALAIIIAFAAALHAWRPSLLPVAWIIIGWAAIVMMFADLLGLPDAARAASPFWWVPATLMGEGAAGGSVDATTAGAALSGGAGVLIVIALVTYRRRDIPA</sequence>
<feature type="transmembrane region" description="Helical" evidence="1">
    <location>
        <begin position="175"/>
        <end position="197"/>
    </location>
</feature>